<keyword evidence="6 7" id="KW-0472">Membrane</keyword>
<evidence type="ECO:0000256" key="2">
    <source>
        <dbReference type="ARBA" id="ARBA00005262"/>
    </source>
</evidence>
<feature type="transmembrane region" description="Helical" evidence="7">
    <location>
        <begin position="66"/>
        <end position="92"/>
    </location>
</feature>
<comment type="subcellular location">
    <subcellularLocation>
        <location evidence="1">Cell membrane</location>
        <topology evidence="1">Multi-pass membrane protein</topology>
    </subcellularLocation>
</comment>
<evidence type="ECO:0000256" key="6">
    <source>
        <dbReference type="ARBA" id="ARBA00023136"/>
    </source>
</evidence>
<name>A0A1G4SVW8_9HYPH</name>
<evidence type="ECO:0000256" key="5">
    <source>
        <dbReference type="ARBA" id="ARBA00022989"/>
    </source>
</evidence>
<dbReference type="RefSeq" id="WP_091439901.1">
    <property type="nucleotide sequence ID" value="NZ_FMTP01000003.1"/>
</dbReference>
<evidence type="ECO:0000313" key="9">
    <source>
        <dbReference type="Proteomes" id="UP000198889"/>
    </source>
</evidence>
<protein>
    <submittedName>
        <fullName evidence="8">Chromate transporter</fullName>
    </submittedName>
</protein>
<evidence type="ECO:0000256" key="1">
    <source>
        <dbReference type="ARBA" id="ARBA00004651"/>
    </source>
</evidence>
<organism evidence="8 9">
    <name type="scientific">Ancylobacter rudongensis</name>
    <dbReference type="NCBI Taxonomy" id="177413"/>
    <lineage>
        <taxon>Bacteria</taxon>
        <taxon>Pseudomonadati</taxon>
        <taxon>Pseudomonadota</taxon>
        <taxon>Alphaproteobacteria</taxon>
        <taxon>Hyphomicrobiales</taxon>
        <taxon>Xanthobacteraceae</taxon>
        <taxon>Ancylobacter</taxon>
    </lineage>
</organism>
<sequence>MNENLSVLGVFSLLSILAVGGGAAVLPETKALVVETHHWLNDDQFRDIYGLGQVVPGPNMLMVIVIGYHVTGFLGALMAFVGFFLPAGAISWAASRVWDHFEGSPWRRSLQQGLAPLVVGLMASGTISIARTAIDGRLTIIIAFAVFAGVYCVKKINPALLVLGGGLVGLALLSGTGAGMPPP</sequence>
<evidence type="ECO:0000256" key="4">
    <source>
        <dbReference type="ARBA" id="ARBA00022692"/>
    </source>
</evidence>
<evidence type="ECO:0000256" key="3">
    <source>
        <dbReference type="ARBA" id="ARBA00022475"/>
    </source>
</evidence>
<feature type="transmembrane region" description="Helical" evidence="7">
    <location>
        <begin position="160"/>
        <end position="180"/>
    </location>
</feature>
<dbReference type="EMBL" id="FMTP01000003">
    <property type="protein sequence ID" value="SCW72429.1"/>
    <property type="molecule type" value="Genomic_DNA"/>
</dbReference>
<dbReference type="InterPro" id="IPR052518">
    <property type="entry name" value="CHR_Transporter"/>
</dbReference>
<feature type="transmembrane region" description="Helical" evidence="7">
    <location>
        <begin position="113"/>
        <end position="130"/>
    </location>
</feature>
<dbReference type="STRING" id="177413.SAMN05660859_2488"/>
<dbReference type="GO" id="GO:0005886">
    <property type="term" value="C:plasma membrane"/>
    <property type="evidence" value="ECO:0007669"/>
    <property type="project" value="UniProtKB-SubCell"/>
</dbReference>
<proteinExistence type="inferred from homology"/>
<keyword evidence="3" id="KW-1003">Cell membrane</keyword>
<evidence type="ECO:0000313" key="8">
    <source>
        <dbReference type="EMBL" id="SCW72429.1"/>
    </source>
</evidence>
<keyword evidence="9" id="KW-1185">Reference proteome</keyword>
<feature type="transmembrane region" description="Helical" evidence="7">
    <location>
        <begin position="136"/>
        <end position="153"/>
    </location>
</feature>
<dbReference type="Pfam" id="PF02417">
    <property type="entry name" value="Chromate_transp"/>
    <property type="match status" value="1"/>
</dbReference>
<comment type="similarity">
    <text evidence="2">Belongs to the chromate ion transporter (CHR) (TC 2.A.51) family.</text>
</comment>
<dbReference type="PANTHER" id="PTHR43663">
    <property type="entry name" value="CHROMATE TRANSPORT PROTEIN-RELATED"/>
    <property type="match status" value="1"/>
</dbReference>
<dbReference type="GO" id="GO:0015109">
    <property type="term" value="F:chromate transmembrane transporter activity"/>
    <property type="evidence" value="ECO:0007669"/>
    <property type="project" value="InterPro"/>
</dbReference>
<dbReference type="Proteomes" id="UP000198889">
    <property type="component" value="Unassembled WGS sequence"/>
</dbReference>
<gene>
    <name evidence="8" type="ORF">SAMN05660859_2488</name>
</gene>
<keyword evidence="4 7" id="KW-0812">Transmembrane</keyword>
<dbReference type="InterPro" id="IPR003370">
    <property type="entry name" value="Chromate_transpt"/>
</dbReference>
<reference evidence="9" key="1">
    <citation type="submission" date="2016-10" db="EMBL/GenBank/DDBJ databases">
        <authorList>
            <person name="Varghese N."/>
            <person name="Submissions S."/>
        </authorList>
    </citation>
    <scope>NUCLEOTIDE SEQUENCE [LARGE SCALE GENOMIC DNA]</scope>
    <source>
        <strain evidence="9">CGMCC 1.1761</strain>
    </source>
</reference>
<evidence type="ECO:0000256" key="7">
    <source>
        <dbReference type="SAM" id="Phobius"/>
    </source>
</evidence>
<dbReference type="PANTHER" id="PTHR43663:SF1">
    <property type="entry name" value="CHROMATE TRANSPORTER"/>
    <property type="match status" value="1"/>
</dbReference>
<accession>A0A1G4SVW8</accession>
<keyword evidence="5 7" id="KW-1133">Transmembrane helix</keyword>
<dbReference type="AlphaFoldDB" id="A0A1G4SVW8"/>